<evidence type="ECO:0000313" key="2">
    <source>
        <dbReference type="EMBL" id="NIE45047.1"/>
    </source>
</evidence>
<feature type="transmembrane region" description="Helical" evidence="1">
    <location>
        <begin position="6"/>
        <end position="25"/>
    </location>
</feature>
<protein>
    <submittedName>
        <fullName evidence="2">Putative lipocalin</fullName>
    </submittedName>
</protein>
<sequence length="100" mass="11661">MAYFNLSAFTCSGIMVMMVSLFFSVESKENYNETELNLPKVLNTSLPLYLYYTCSNIFVQNECTKNICIVETYTCINMRKNMLTNYTYNFTLSTRKNVSM</sequence>
<organism evidence="2">
    <name type="scientific">Rhipicephalus microplus</name>
    <name type="common">Cattle tick</name>
    <name type="synonym">Boophilus microplus</name>
    <dbReference type="NCBI Taxonomy" id="6941"/>
    <lineage>
        <taxon>Eukaryota</taxon>
        <taxon>Metazoa</taxon>
        <taxon>Ecdysozoa</taxon>
        <taxon>Arthropoda</taxon>
        <taxon>Chelicerata</taxon>
        <taxon>Arachnida</taxon>
        <taxon>Acari</taxon>
        <taxon>Parasitiformes</taxon>
        <taxon>Ixodida</taxon>
        <taxon>Ixodoidea</taxon>
        <taxon>Ixodidae</taxon>
        <taxon>Rhipicephalinae</taxon>
        <taxon>Rhipicephalus</taxon>
        <taxon>Boophilus</taxon>
    </lineage>
</organism>
<evidence type="ECO:0000256" key="1">
    <source>
        <dbReference type="SAM" id="Phobius"/>
    </source>
</evidence>
<keyword evidence="1" id="KW-1133">Transmembrane helix</keyword>
<dbReference type="AlphaFoldDB" id="A0A6G5A4U3"/>
<dbReference type="VEuPathDB" id="VectorBase:LOC119165660"/>
<keyword evidence="1" id="KW-0812">Transmembrane</keyword>
<dbReference type="OrthoDB" id="10430601at2759"/>
<name>A0A6G5A4U3_RHIMP</name>
<reference evidence="2" key="1">
    <citation type="submission" date="2020-03" db="EMBL/GenBank/DDBJ databases">
        <title>A transcriptome and proteome of the tick Rhipicephalus microplus shaped by the genetic composition of its hosts and developmental stage.</title>
        <authorList>
            <person name="Garcia G.R."/>
            <person name="Ribeiro J.M.C."/>
            <person name="Maruyama S.R."/>
            <person name="Gardinasse L.G."/>
            <person name="Nelson K."/>
            <person name="Ferreira B.R."/>
            <person name="Andrade T.G."/>
            <person name="Santos I.K.F.M."/>
        </authorList>
    </citation>
    <scope>NUCLEOTIDE SEQUENCE</scope>
    <source>
        <strain evidence="2">NSGR</strain>
        <tissue evidence="2">Salivary glands</tissue>
    </source>
</reference>
<accession>A0A6G5A4U3</accession>
<proteinExistence type="predicted"/>
<dbReference type="EMBL" id="GIKN01002774">
    <property type="protein sequence ID" value="NIE45047.1"/>
    <property type="molecule type" value="Transcribed_RNA"/>
</dbReference>
<keyword evidence="1" id="KW-0472">Membrane</keyword>